<feature type="chain" id="PRO_5044747948" evidence="2">
    <location>
        <begin position="20"/>
        <end position="501"/>
    </location>
</feature>
<feature type="region of interest" description="Disordered" evidence="1">
    <location>
        <begin position="439"/>
        <end position="473"/>
    </location>
</feature>
<keyword evidence="2" id="KW-0732">Signal</keyword>
<evidence type="ECO:0000256" key="1">
    <source>
        <dbReference type="SAM" id="MobiDB-lite"/>
    </source>
</evidence>
<dbReference type="Proteomes" id="UP001516023">
    <property type="component" value="Unassembled WGS sequence"/>
</dbReference>
<organism evidence="3 4">
    <name type="scientific">Cyclotella cryptica</name>
    <dbReference type="NCBI Taxonomy" id="29204"/>
    <lineage>
        <taxon>Eukaryota</taxon>
        <taxon>Sar</taxon>
        <taxon>Stramenopiles</taxon>
        <taxon>Ochrophyta</taxon>
        <taxon>Bacillariophyta</taxon>
        <taxon>Coscinodiscophyceae</taxon>
        <taxon>Thalassiosirophycidae</taxon>
        <taxon>Stephanodiscales</taxon>
        <taxon>Stephanodiscaceae</taxon>
        <taxon>Cyclotella</taxon>
    </lineage>
</organism>
<dbReference type="AlphaFoldDB" id="A0ABD3Q0P6"/>
<feature type="signal peptide" evidence="2">
    <location>
        <begin position="1"/>
        <end position="19"/>
    </location>
</feature>
<proteinExistence type="predicted"/>
<sequence>MKLSHHVTFLLVRSFFVSARLNSLSLKKHPSQGGIDTKLFTRVRDVTMKDTKAKRVLQVLAGVFGAGNGTSSLDGLSSGVGETFNNTGLGGGAAGLFNGTQALSGGLSNITDNVILNGTGDAANELLDVLFGENVTDIIAGLWNSTMDNGTDMFGDLSGALGPFGGFNGTESDFLGFSNGTEVLGGMFNSSSGVFEFPNVTDIFGGLLNGSSGFFGFPNGTDIFGGLFNDSNGFFGLPNGTFIFEEIFNGTSNATDIFAGFFNGTGDVTSEILESLLGENVTDIMGLPDELEDFFGGYNGTDMMSCPETCPAEVCDIFTSEDGPDLAVLGDACEAGTITECAGMYASLCEFVCNDDVSDGSASAFFDFNASEVGDICSMCSFLDCCDGSNTFQTCVILLPADALPDGVPIAGETSGAVNENSTSEIAVDEDAELVDATENEAANEDSTSDGSTSSEITVETPADMSTTDAARESVDTSHAPMILISRCVSIVSLVVLLIEL</sequence>
<accession>A0ABD3Q0P6</accession>
<protein>
    <submittedName>
        <fullName evidence="3">Uncharacterized protein</fullName>
    </submittedName>
</protein>
<feature type="compositionally biased region" description="Acidic residues" evidence="1">
    <location>
        <begin position="439"/>
        <end position="448"/>
    </location>
</feature>
<evidence type="ECO:0000313" key="4">
    <source>
        <dbReference type="Proteomes" id="UP001516023"/>
    </source>
</evidence>
<name>A0ABD3Q0P6_9STRA</name>
<reference evidence="3 4" key="1">
    <citation type="journal article" date="2020" name="G3 (Bethesda)">
        <title>Improved Reference Genome for Cyclotella cryptica CCMP332, a Model for Cell Wall Morphogenesis, Salinity Adaptation, and Lipid Production in Diatoms (Bacillariophyta).</title>
        <authorList>
            <person name="Roberts W.R."/>
            <person name="Downey K.M."/>
            <person name="Ruck E.C."/>
            <person name="Traller J.C."/>
            <person name="Alverson A.J."/>
        </authorList>
    </citation>
    <scope>NUCLEOTIDE SEQUENCE [LARGE SCALE GENOMIC DNA]</scope>
    <source>
        <strain evidence="3 4">CCMP332</strain>
    </source>
</reference>
<evidence type="ECO:0000313" key="3">
    <source>
        <dbReference type="EMBL" id="KAL3793773.1"/>
    </source>
</evidence>
<evidence type="ECO:0000256" key="2">
    <source>
        <dbReference type="SAM" id="SignalP"/>
    </source>
</evidence>
<gene>
    <name evidence="3" type="ORF">HJC23_013335</name>
</gene>
<dbReference type="EMBL" id="JABMIG020000088">
    <property type="protein sequence ID" value="KAL3793773.1"/>
    <property type="molecule type" value="Genomic_DNA"/>
</dbReference>
<keyword evidence="4" id="KW-1185">Reference proteome</keyword>
<comment type="caution">
    <text evidence="3">The sequence shown here is derived from an EMBL/GenBank/DDBJ whole genome shotgun (WGS) entry which is preliminary data.</text>
</comment>